<comment type="caution">
    <text evidence="2">The sequence shown here is derived from an EMBL/GenBank/DDBJ whole genome shotgun (WGS) entry which is preliminary data.</text>
</comment>
<dbReference type="EMBL" id="QPFP01000012">
    <property type="protein sequence ID" value="TEB33327.1"/>
    <property type="molecule type" value="Genomic_DNA"/>
</dbReference>
<feature type="region of interest" description="Disordered" evidence="1">
    <location>
        <begin position="147"/>
        <end position="188"/>
    </location>
</feature>
<gene>
    <name evidence="2" type="ORF">FA13DRAFT_1708167</name>
</gene>
<name>A0A4Y7TGM6_COPMI</name>
<evidence type="ECO:0000256" key="1">
    <source>
        <dbReference type="SAM" id="MobiDB-lite"/>
    </source>
</evidence>
<dbReference type="AlphaFoldDB" id="A0A4Y7TGM6"/>
<sequence length="188" mass="20566">MTDETGKALSRAVPADGTLRRELQTFARSLRANWDIALTAQPNSQIAETLNSSEPKQGVQSSAIDAHLRTRWVKKRPLYLSRASRDRGPRISSIIARKPPPVTITPRPGSSAKGTRNQANYAFKPCLTDGARLQFVQIPRCRRALNPTLMHHPGQGRPGLSAAQTAPGRLQAGAYRTDESIPDPQQAN</sequence>
<keyword evidence="3" id="KW-1185">Reference proteome</keyword>
<accession>A0A4Y7TGM6</accession>
<protein>
    <submittedName>
        <fullName evidence="2">Uncharacterized protein</fullName>
    </submittedName>
</protein>
<dbReference type="Proteomes" id="UP000298030">
    <property type="component" value="Unassembled WGS sequence"/>
</dbReference>
<reference evidence="2 3" key="1">
    <citation type="journal article" date="2019" name="Nat. Ecol. Evol.">
        <title>Megaphylogeny resolves global patterns of mushroom evolution.</title>
        <authorList>
            <person name="Varga T."/>
            <person name="Krizsan K."/>
            <person name="Foldi C."/>
            <person name="Dima B."/>
            <person name="Sanchez-Garcia M."/>
            <person name="Sanchez-Ramirez S."/>
            <person name="Szollosi G.J."/>
            <person name="Szarkandi J.G."/>
            <person name="Papp V."/>
            <person name="Albert L."/>
            <person name="Andreopoulos W."/>
            <person name="Angelini C."/>
            <person name="Antonin V."/>
            <person name="Barry K.W."/>
            <person name="Bougher N.L."/>
            <person name="Buchanan P."/>
            <person name="Buyck B."/>
            <person name="Bense V."/>
            <person name="Catcheside P."/>
            <person name="Chovatia M."/>
            <person name="Cooper J."/>
            <person name="Damon W."/>
            <person name="Desjardin D."/>
            <person name="Finy P."/>
            <person name="Geml J."/>
            <person name="Haridas S."/>
            <person name="Hughes K."/>
            <person name="Justo A."/>
            <person name="Karasinski D."/>
            <person name="Kautmanova I."/>
            <person name="Kiss B."/>
            <person name="Kocsube S."/>
            <person name="Kotiranta H."/>
            <person name="LaButti K.M."/>
            <person name="Lechner B.E."/>
            <person name="Liimatainen K."/>
            <person name="Lipzen A."/>
            <person name="Lukacs Z."/>
            <person name="Mihaltcheva S."/>
            <person name="Morgado L.N."/>
            <person name="Niskanen T."/>
            <person name="Noordeloos M.E."/>
            <person name="Ohm R.A."/>
            <person name="Ortiz-Santana B."/>
            <person name="Ovrebo C."/>
            <person name="Racz N."/>
            <person name="Riley R."/>
            <person name="Savchenko A."/>
            <person name="Shiryaev A."/>
            <person name="Soop K."/>
            <person name="Spirin V."/>
            <person name="Szebenyi C."/>
            <person name="Tomsovsky M."/>
            <person name="Tulloss R.E."/>
            <person name="Uehling J."/>
            <person name="Grigoriev I.V."/>
            <person name="Vagvolgyi C."/>
            <person name="Papp T."/>
            <person name="Martin F.M."/>
            <person name="Miettinen O."/>
            <person name="Hibbett D.S."/>
            <person name="Nagy L.G."/>
        </authorList>
    </citation>
    <scope>NUCLEOTIDE SEQUENCE [LARGE SCALE GENOMIC DNA]</scope>
    <source>
        <strain evidence="2 3">FP101781</strain>
    </source>
</reference>
<evidence type="ECO:0000313" key="3">
    <source>
        <dbReference type="Proteomes" id="UP000298030"/>
    </source>
</evidence>
<proteinExistence type="predicted"/>
<organism evidence="2 3">
    <name type="scientific">Coprinellus micaceus</name>
    <name type="common">Glistening ink-cap mushroom</name>
    <name type="synonym">Coprinus micaceus</name>
    <dbReference type="NCBI Taxonomy" id="71717"/>
    <lineage>
        <taxon>Eukaryota</taxon>
        <taxon>Fungi</taxon>
        <taxon>Dikarya</taxon>
        <taxon>Basidiomycota</taxon>
        <taxon>Agaricomycotina</taxon>
        <taxon>Agaricomycetes</taxon>
        <taxon>Agaricomycetidae</taxon>
        <taxon>Agaricales</taxon>
        <taxon>Agaricineae</taxon>
        <taxon>Psathyrellaceae</taxon>
        <taxon>Coprinellus</taxon>
    </lineage>
</organism>
<evidence type="ECO:0000313" key="2">
    <source>
        <dbReference type="EMBL" id="TEB33327.1"/>
    </source>
</evidence>